<dbReference type="InterPro" id="IPR055496">
    <property type="entry name" value="DUF7068"/>
</dbReference>
<dbReference type="GeneID" id="38120029"/>
<dbReference type="SUPFAM" id="SSF52540">
    <property type="entry name" value="P-loop containing nucleoside triphosphate hydrolases"/>
    <property type="match status" value="1"/>
</dbReference>
<evidence type="ECO:0000259" key="1">
    <source>
        <dbReference type="PROSITE" id="PS50837"/>
    </source>
</evidence>
<reference evidence="2 3" key="1">
    <citation type="journal article" date="2018" name="IMA Fungus">
        <title>IMA Genome-F 9: Draft genome sequence of Annulohypoxylon stygium, Aspergillus mulundensis, Berkeleyomyces basicola (syn. Thielaviopsis basicola), Ceratocystis smalleyi, two Cercospora beticola strains, Coleophoma cylindrospora, Fusarium fracticaudum, Phialophora cf. hyalina, and Morchella septimelata.</title>
        <authorList>
            <person name="Wingfield B.D."/>
            <person name="Bills G.F."/>
            <person name="Dong Y."/>
            <person name="Huang W."/>
            <person name="Nel W.J."/>
            <person name="Swalarsk-Parry B.S."/>
            <person name="Vaghefi N."/>
            <person name="Wilken P.M."/>
            <person name="An Z."/>
            <person name="de Beer Z.W."/>
            <person name="De Vos L."/>
            <person name="Chen L."/>
            <person name="Duong T.A."/>
            <person name="Gao Y."/>
            <person name="Hammerbacher A."/>
            <person name="Kikkert J.R."/>
            <person name="Li Y."/>
            <person name="Li H."/>
            <person name="Li K."/>
            <person name="Li Q."/>
            <person name="Liu X."/>
            <person name="Ma X."/>
            <person name="Naidoo K."/>
            <person name="Pethybridge S.J."/>
            <person name="Sun J."/>
            <person name="Steenkamp E.T."/>
            <person name="van der Nest M.A."/>
            <person name="van Wyk S."/>
            <person name="Wingfield M.J."/>
            <person name="Xiong C."/>
            <person name="Yue Q."/>
            <person name="Zhang X."/>
        </authorList>
    </citation>
    <scope>NUCLEOTIDE SEQUENCE [LARGE SCALE GENOMIC DNA]</scope>
    <source>
        <strain evidence="2 3">DSM 5745</strain>
    </source>
</reference>
<dbReference type="PANTHER" id="PTHR46312">
    <property type="entry name" value="NACHT DOMAIN-CONTAINING PROTEIN"/>
    <property type="match status" value="1"/>
</dbReference>
<dbReference type="RefSeq" id="XP_026600023.1">
    <property type="nucleotide sequence ID" value="XM_026751675.1"/>
</dbReference>
<dbReference type="Pfam" id="PF23948">
    <property type="entry name" value="ARM_5"/>
    <property type="match status" value="1"/>
</dbReference>
<dbReference type="InterPro" id="IPR016024">
    <property type="entry name" value="ARM-type_fold"/>
</dbReference>
<organism evidence="2 3">
    <name type="scientific">Aspergillus mulundensis</name>
    <dbReference type="NCBI Taxonomy" id="1810919"/>
    <lineage>
        <taxon>Eukaryota</taxon>
        <taxon>Fungi</taxon>
        <taxon>Dikarya</taxon>
        <taxon>Ascomycota</taxon>
        <taxon>Pezizomycotina</taxon>
        <taxon>Eurotiomycetes</taxon>
        <taxon>Eurotiomycetidae</taxon>
        <taxon>Eurotiales</taxon>
        <taxon>Aspergillaceae</taxon>
        <taxon>Aspergillus</taxon>
        <taxon>Aspergillus subgen. Nidulantes</taxon>
    </lineage>
</organism>
<dbReference type="InterPro" id="IPR027417">
    <property type="entry name" value="P-loop_NTPase"/>
</dbReference>
<dbReference type="Gene3D" id="1.25.10.10">
    <property type="entry name" value="Leucine-rich Repeat Variant"/>
    <property type="match status" value="2"/>
</dbReference>
<dbReference type="Pfam" id="PF05729">
    <property type="entry name" value="NACHT"/>
    <property type="match status" value="1"/>
</dbReference>
<evidence type="ECO:0000313" key="3">
    <source>
        <dbReference type="Proteomes" id="UP000256690"/>
    </source>
</evidence>
<proteinExistence type="predicted"/>
<protein>
    <recommendedName>
        <fullName evidence="1">NACHT domain-containing protein</fullName>
    </recommendedName>
</protein>
<dbReference type="EMBL" id="PVWQ01000013">
    <property type="protein sequence ID" value="RDW65920.1"/>
    <property type="molecule type" value="Genomic_DNA"/>
</dbReference>
<sequence>MALLHCPSRPTDIDDLIRRLTSPECNAEESKALQALVQDMVETFQDAKKSTYLIEAAKLAGPQITDVTQYKRLMIAFSNAILEDTSDNNVLDEILLRTYALALRRKAVFSADSHNLGAVLDSLHKRLDNATMAAETEKTYHLLCMLGVVLDAMVDVEVTGLDRESLHEPLFGQLHELKKRPEPRLAQTASYAYEALRGVPDNDGPWQAIGRTAADLVTALATVAGTITKLDPTGLLDAAPIVIQLLSAFKTLVDNGKQMCEEAQSLKQAFVHTVRGLTKPRQWYTAVRYCRLFLEAGAFDMLKQILPELPDYKGLFWCGLYAQLEQTWVGNDKLRHGIGEFIEWMHSQETLNKALHDHEELVQWRNMVAGTMQKPHWVVSPSKSHRRHPLKFWKKKQDNPSLMEAFCYQTNVLQGLSCRLLSTAWQGCHKAHNYYADSQLVHYYTQSDRLQIRRISGVCLDLEDCYINLSIVNSAEQSGQRRGELELPLKARLGVDTPASEGIKLPNLFQQRVARSDYNGRPRRMLIRGRAGVGKTTLCKKIVSDFYHGKLWSGKFDRIIWIPLRKLKAHATLEGFFEQEFFSAAQDEALYARALRALIFDDSNKDRTLLLLDGFDEVVGEMNPGGRLVETSQFNRLFKHQNTIMTTRPYAALAHVDEFDLQLETTGFRTHEVHDYVARVVKDETHQNEIRNFIKGHSADLLRIPIQLDILCSTWGDGIPMDVQVGTMTALYQAIEIKLWCRDMASSRNMDDSRAGKYRLRRQIEQEMGNEMKFLESLAFNGLFHNVVEFLPQHRDSLYTRFPNCSDDKLERLSFLRSPDSGSSVYYFIHLTFQEFFAAAYFVRRWAENKPLYIAGFDQGQPKGLSLNDFIQQARYNGRYNVMWRFASGMLSAQPDQTKLCELLHELDAEPRDLLGPAHLNLIMHCFHEVVVKRDFPDGPGLDRMVVVRDGLDLMRSKLEALLSTLPGDSGGIPMNRFCSQMEFPEYFLQERLQHEWPEFQHFVLEIIEKRDRISHGLLQIVSSIAMNPENWKFSRRDAFGVMAKHSESVQEESKRILKHLGPQVHQLWLDVVSMHRDLSGETALVLYMLPYSQAHTTRANKLQMAFQNATISQPTLFSLLVDKRPWFRSLAAYNLEQHTAMSDEGWKIVLDLLTDPNGAVRSSTVEALCRTHNDLPLPIVEAVASILVEGKKGKRKETRENAARCLRNQNRLSAEILAVIEGCILDDRLAREVEYAAVKALCFHGPMSTEIKTRLESIIRASGQPLPRAIKPKAVKLLSRYSTYADDLLNSLRSVPAGVKLQVPPQAVFFFDRFTSLPVGLLQCIVPYLESRRTTYAAANVIRAQKELHPCIFKDLTRLLQHDKEQVRANAAYALASSLTVPRECVEALRSALLSLLNGGSDGTRAHAVRALGNCWDMSDYESFLELLLPFLSSDHWGLGAALTDALLKVTQLPLHILQAIVSRLFSFSGIGSVSLTAVLKAQATLPEAVLKSLLEYFEKRRDPAWGVLETREEFFHMIPHLKQVYLVALFKALIYEAFDPEGTPIYCYFQENTLFINLPARLWEVPMKSAENKERALEALRVARRTIFIEPPAESCYRLRMGFAGCGSGIML</sequence>
<accession>A0A3D8QW68</accession>
<dbReference type="Gene3D" id="3.40.50.300">
    <property type="entry name" value="P-loop containing nucleotide triphosphate hydrolases"/>
    <property type="match status" value="1"/>
</dbReference>
<feature type="domain" description="NACHT" evidence="1">
    <location>
        <begin position="523"/>
        <end position="653"/>
    </location>
</feature>
<dbReference type="Proteomes" id="UP000256690">
    <property type="component" value="Unassembled WGS sequence"/>
</dbReference>
<dbReference type="PANTHER" id="PTHR46312:SF2">
    <property type="entry name" value="NUCLEOTIDE-BINDING OLIGOMERIZATION DOMAIN-CONTAINING PROTEIN 2-LIKE"/>
    <property type="match status" value="1"/>
</dbReference>
<keyword evidence="3" id="KW-1185">Reference proteome</keyword>
<dbReference type="OrthoDB" id="427518at2759"/>
<dbReference type="STRING" id="1810919.A0A3D8QW68"/>
<dbReference type="InterPro" id="IPR011989">
    <property type="entry name" value="ARM-like"/>
</dbReference>
<dbReference type="SUPFAM" id="SSF48371">
    <property type="entry name" value="ARM repeat"/>
    <property type="match status" value="1"/>
</dbReference>
<name>A0A3D8QW68_9EURO</name>
<dbReference type="InterPro" id="IPR007111">
    <property type="entry name" value="NACHT_NTPase"/>
</dbReference>
<evidence type="ECO:0000313" key="2">
    <source>
        <dbReference type="EMBL" id="RDW65920.1"/>
    </source>
</evidence>
<dbReference type="PROSITE" id="PS50837">
    <property type="entry name" value="NACHT"/>
    <property type="match status" value="1"/>
</dbReference>
<dbReference type="InterPro" id="IPR056251">
    <property type="entry name" value="Arm_rpt_dom"/>
</dbReference>
<dbReference type="Pfam" id="PF23238">
    <property type="entry name" value="DUF7068"/>
    <property type="match status" value="1"/>
</dbReference>
<comment type="caution">
    <text evidence="2">The sequence shown here is derived from an EMBL/GenBank/DDBJ whole genome shotgun (WGS) entry which is preliminary data.</text>
</comment>
<gene>
    <name evidence="2" type="ORF">DSM5745_09659</name>
</gene>